<evidence type="ECO:0000313" key="2">
    <source>
        <dbReference type="EMBL" id="TSB46076.1"/>
    </source>
</evidence>
<dbReference type="GO" id="GO:0016740">
    <property type="term" value="F:transferase activity"/>
    <property type="evidence" value="ECO:0007669"/>
    <property type="project" value="UniProtKB-KW"/>
</dbReference>
<sequence>MEVFYLMRNHHVTYRVIKDKETYLKKMNASRHSTQNGVSYLKTLLRNKNNTLHVIIPAMNEADTISGVLDEVNRLDPDKVIVVVNGSTDQTARIARNKGASVIYYSEPLGNDLGRAIGAMDSDADIYLFTDADIVIKAEDLLPFVHDIENGTDVSINSVDNVTKVKGADMISFARYYLNFIQQKPELRAENILTIPHAFSKKGLDIIHKATLTNPMLANAVAADKGLNISVPHSIDVLSINKIRPNHLLKEGEVMSGAMQRMHGDMVEALDYLTSTHGASLHYPPLTNYQAISDRLRLNWQAVSKVKSTTIVLAIPEQSNVLNDLCILCKSLDAEIIPVLSKTNSRAMSILQGYNLPYILLHEEKALYTYFDIGGQLAQGDVIFFHSADILLNEAQINTFIHDVAHNNYDISLNNQLAEVKEIENMNIIHIGNRLLTASIRSHNYDLDISSLLVPPFALKRTVLAKLSPITMQHLGRAYVKSLEQGLKVSKATFIDSSTFLRTYESQILSHQLDGIYYLLKKYGPRACFTDGYRLRKIIHNDVNVIKNTDQLYFNDINESFSMLSELPLEVLIVS</sequence>
<evidence type="ECO:0000313" key="3">
    <source>
        <dbReference type="Proteomes" id="UP000318521"/>
    </source>
</evidence>
<dbReference type="PANTHER" id="PTHR48090">
    <property type="entry name" value="UNDECAPRENYL-PHOSPHATE 4-DEOXY-4-FORMAMIDO-L-ARABINOSE TRANSFERASE-RELATED"/>
    <property type="match status" value="1"/>
</dbReference>
<accession>A0A553ZXJ9</accession>
<dbReference type="InterPro" id="IPR029044">
    <property type="entry name" value="Nucleotide-diphossugar_trans"/>
</dbReference>
<dbReference type="InterPro" id="IPR001173">
    <property type="entry name" value="Glyco_trans_2-like"/>
</dbReference>
<feature type="domain" description="Glycosyltransferase 2-like" evidence="1">
    <location>
        <begin position="54"/>
        <end position="170"/>
    </location>
</feature>
<protein>
    <submittedName>
        <fullName evidence="2">Glycosyltransferase</fullName>
    </submittedName>
</protein>
<gene>
    <name evidence="2" type="ORF">FN960_11955</name>
</gene>
<dbReference type="Gene3D" id="3.90.550.10">
    <property type="entry name" value="Spore Coat Polysaccharide Biosynthesis Protein SpsA, Chain A"/>
    <property type="match status" value="1"/>
</dbReference>
<name>A0A553ZXJ9_9BACI</name>
<dbReference type="Pfam" id="PF00535">
    <property type="entry name" value="Glycos_transf_2"/>
    <property type="match status" value="1"/>
</dbReference>
<proteinExistence type="predicted"/>
<dbReference type="AlphaFoldDB" id="A0A553ZXJ9"/>
<dbReference type="SUPFAM" id="SSF53448">
    <property type="entry name" value="Nucleotide-diphospho-sugar transferases"/>
    <property type="match status" value="1"/>
</dbReference>
<comment type="caution">
    <text evidence="2">The sequence shown here is derived from an EMBL/GenBank/DDBJ whole genome shotgun (WGS) entry which is preliminary data.</text>
</comment>
<reference evidence="2 3" key="1">
    <citation type="submission" date="2019-07" db="EMBL/GenBank/DDBJ databases">
        <authorList>
            <person name="Park Y.J."/>
            <person name="Jeong S.E."/>
            <person name="Jung H.S."/>
        </authorList>
    </citation>
    <scope>NUCLEOTIDE SEQUENCE [LARGE SCALE GENOMIC DNA]</scope>
    <source>
        <strain evidence="3">P16(2019)</strain>
    </source>
</reference>
<dbReference type="OrthoDB" id="2902148at2"/>
<keyword evidence="2" id="KW-0808">Transferase</keyword>
<dbReference type="PANTHER" id="PTHR48090:SF7">
    <property type="entry name" value="RFBJ PROTEIN"/>
    <property type="match status" value="1"/>
</dbReference>
<dbReference type="EMBL" id="VLXZ01000007">
    <property type="protein sequence ID" value="TSB46076.1"/>
    <property type="molecule type" value="Genomic_DNA"/>
</dbReference>
<dbReference type="Proteomes" id="UP000318521">
    <property type="component" value="Unassembled WGS sequence"/>
</dbReference>
<dbReference type="InterPro" id="IPR050256">
    <property type="entry name" value="Glycosyltransferase_2"/>
</dbReference>
<keyword evidence="3" id="KW-1185">Reference proteome</keyword>
<evidence type="ECO:0000259" key="1">
    <source>
        <dbReference type="Pfam" id="PF00535"/>
    </source>
</evidence>
<organism evidence="2 3">
    <name type="scientific">Alkalicoccobacillus porphyridii</name>
    <dbReference type="NCBI Taxonomy" id="2597270"/>
    <lineage>
        <taxon>Bacteria</taxon>
        <taxon>Bacillati</taxon>
        <taxon>Bacillota</taxon>
        <taxon>Bacilli</taxon>
        <taxon>Bacillales</taxon>
        <taxon>Bacillaceae</taxon>
        <taxon>Alkalicoccobacillus</taxon>
    </lineage>
</organism>